<dbReference type="PANTHER" id="PTHR46796">
    <property type="entry name" value="HTH-TYPE TRANSCRIPTIONAL ACTIVATOR RHAS-RELATED"/>
    <property type="match status" value="1"/>
</dbReference>
<name>A0A6H9WM28_9MICO</name>
<evidence type="ECO:0000256" key="3">
    <source>
        <dbReference type="ARBA" id="ARBA00023163"/>
    </source>
</evidence>
<feature type="domain" description="HTH araC/xylS-type" evidence="5">
    <location>
        <begin position="275"/>
        <end position="351"/>
    </location>
</feature>
<evidence type="ECO:0000313" key="7">
    <source>
        <dbReference type="Proteomes" id="UP000431744"/>
    </source>
</evidence>
<dbReference type="PANTHER" id="PTHR46796:SF15">
    <property type="entry name" value="BLL1074 PROTEIN"/>
    <property type="match status" value="1"/>
</dbReference>
<comment type="caution">
    <text evidence="6">The sequence shown here is derived from an EMBL/GenBank/DDBJ whole genome shotgun (WGS) entry which is preliminary data.</text>
</comment>
<dbReference type="SMART" id="SM00342">
    <property type="entry name" value="HTH_ARAC"/>
    <property type="match status" value="1"/>
</dbReference>
<keyword evidence="7" id="KW-1185">Reference proteome</keyword>
<dbReference type="Proteomes" id="UP000431744">
    <property type="component" value="Unassembled WGS sequence"/>
</dbReference>
<dbReference type="Gene3D" id="1.10.10.60">
    <property type="entry name" value="Homeodomain-like"/>
    <property type="match status" value="1"/>
</dbReference>
<proteinExistence type="predicted"/>
<organism evidence="6 7">
    <name type="scientific">Pseudoclavibacter endophyticus</name>
    <dbReference type="NCBI Taxonomy" id="1778590"/>
    <lineage>
        <taxon>Bacteria</taxon>
        <taxon>Bacillati</taxon>
        <taxon>Actinomycetota</taxon>
        <taxon>Actinomycetes</taxon>
        <taxon>Micrococcales</taxon>
        <taxon>Microbacteriaceae</taxon>
        <taxon>Pseudoclavibacter</taxon>
    </lineage>
</organism>
<feature type="region of interest" description="Disordered" evidence="4">
    <location>
        <begin position="363"/>
        <end position="382"/>
    </location>
</feature>
<dbReference type="Pfam" id="PF12833">
    <property type="entry name" value="HTH_18"/>
    <property type="match status" value="1"/>
</dbReference>
<dbReference type="OrthoDB" id="2559672at2"/>
<evidence type="ECO:0000313" key="6">
    <source>
        <dbReference type="EMBL" id="KAB1650203.1"/>
    </source>
</evidence>
<dbReference type="GO" id="GO:0003700">
    <property type="term" value="F:DNA-binding transcription factor activity"/>
    <property type="evidence" value="ECO:0007669"/>
    <property type="project" value="InterPro"/>
</dbReference>
<feature type="compositionally biased region" description="Basic and acidic residues" evidence="4">
    <location>
        <begin position="373"/>
        <end position="382"/>
    </location>
</feature>
<dbReference type="GO" id="GO:0043565">
    <property type="term" value="F:sequence-specific DNA binding"/>
    <property type="evidence" value="ECO:0007669"/>
    <property type="project" value="InterPro"/>
</dbReference>
<protein>
    <submittedName>
        <fullName evidence="6">Helix-turn-helix transcriptional regulator</fullName>
    </submittedName>
</protein>
<evidence type="ECO:0000259" key="5">
    <source>
        <dbReference type="PROSITE" id="PS01124"/>
    </source>
</evidence>
<evidence type="ECO:0000256" key="2">
    <source>
        <dbReference type="ARBA" id="ARBA00023125"/>
    </source>
</evidence>
<sequence>MRSASSRSEPTARRPTPGSSLAAESTNACSMCQWWLTRCELSTHFDISRRLVEFVTLLRRLRRLQPCTPAILLTRTWRGYAEPMSVAERRVHPGLRGILAGPIVGYDLHVDRRAVHFGLPSTTATVILAFDEPLDTGWAAQPERSTPFWRLAAGLHSRPSLVHTHGRQHGVQLALTPLGVRAIFGLPIAELSEGLAHHDELSAGIPAGLHERLADAPEWHERLNLLERWLLARVKNWRADGHRPQARRVPGPHSPGFDSPDLARAWALLTGTRDRVEAVADEIGWSRRQLARRCTQEFGLSPKRLVRVARFERSWRSAASGTPLADVAALAGYADQSHLANEWRELAGRPPLAALGDPFPVRADPVPFLQDATRPHPEPSTS</sequence>
<feature type="region of interest" description="Disordered" evidence="4">
    <location>
        <begin position="1"/>
        <end position="23"/>
    </location>
</feature>
<gene>
    <name evidence="6" type="ORF">F8O04_08400</name>
</gene>
<dbReference type="EMBL" id="WBJY01000001">
    <property type="protein sequence ID" value="KAB1650203.1"/>
    <property type="molecule type" value="Genomic_DNA"/>
</dbReference>
<evidence type="ECO:0000256" key="1">
    <source>
        <dbReference type="ARBA" id="ARBA00023015"/>
    </source>
</evidence>
<dbReference type="AlphaFoldDB" id="A0A6H9WM28"/>
<accession>A0A6H9WM28</accession>
<dbReference type="InterPro" id="IPR018060">
    <property type="entry name" value="HTH_AraC"/>
</dbReference>
<evidence type="ECO:0000256" key="4">
    <source>
        <dbReference type="SAM" id="MobiDB-lite"/>
    </source>
</evidence>
<keyword evidence="1" id="KW-0805">Transcription regulation</keyword>
<keyword evidence="2" id="KW-0238">DNA-binding</keyword>
<dbReference type="PROSITE" id="PS01124">
    <property type="entry name" value="HTH_ARAC_FAMILY_2"/>
    <property type="match status" value="1"/>
</dbReference>
<keyword evidence="3" id="KW-0804">Transcription</keyword>
<dbReference type="InterPro" id="IPR050204">
    <property type="entry name" value="AraC_XylS_family_regulators"/>
</dbReference>
<reference evidence="6 7" key="1">
    <citation type="submission" date="2019-09" db="EMBL/GenBank/DDBJ databases">
        <title>Phylogeny of genus Pseudoclavibacter and closely related genus.</title>
        <authorList>
            <person name="Li Y."/>
        </authorList>
    </citation>
    <scope>NUCLEOTIDE SEQUENCE [LARGE SCALE GENOMIC DNA]</scope>
    <source>
        <strain evidence="6 7">EGI 60007</strain>
    </source>
</reference>